<dbReference type="Proteomes" id="UP000564644">
    <property type="component" value="Unassembled WGS sequence"/>
</dbReference>
<keyword evidence="1" id="KW-0472">Membrane</keyword>
<dbReference type="EMBL" id="JACJVO010000056">
    <property type="protein sequence ID" value="MBB6735789.1"/>
    <property type="molecule type" value="Genomic_DNA"/>
</dbReference>
<reference evidence="2 3" key="1">
    <citation type="submission" date="2020-08" db="EMBL/GenBank/DDBJ databases">
        <title>Cohnella phylogeny.</title>
        <authorList>
            <person name="Dunlap C."/>
        </authorList>
    </citation>
    <scope>NUCLEOTIDE SEQUENCE [LARGE SCALE GENOMIC DNA]</scope>
    <source>
        <strain evidence="2 3">CBP 2801</strain>
    </source>
</reference>
<proteinExistence type="predicted"/>
<dbReference type="AlphaFoldDB" id="A0A7X0VYW5"/>
<evidence type="ECO:0000313" key="2">
    <source>
        <dbReference type="EMBL" id="MBB6735789.1"/>
    </source>
</evidence>
<feature type="transmembrane region" description="Helical" evidence="1">
    <location>
        <begin position="74"/>
        <end position="93"/>
    </location>
</feature>
<keyword evidence="1" id="KW-0812">Transmembrane</keyword>
<gene>
    <name evidence="2" type="ORF">H7C18_33250</name>
</gene>
<sequence>MIDEEGSSVWASYREAKRIALEEPDSPSVEEVPLTIEELELAIAMTAAASGIPETGMPPRASVHPSRRIKWSRWFYRALVVLFTALVATLLWWGNKLVQQN</sequence>
<name>A0A7X0VYW5_9BACL</name>
<keyword evidence="3" id="KW-1185">Reference proteome</keyword>
<keyword evidence="1" id="KW-1133">Transmembrane helix</keyword>
<evidence type="ECO:0000256" key="1">
    <source>
        <dbReference type="SAM" id="Phobius"/>
    </source>
</evidence>
<organism evidence="2 3">
    <name type="scientific">Cohnella zeiphila</name>
    <dbReference type="NCBI Taxonomy" id="2761120"/>
    <lineage>
        <taxon>Bacteria</taxon>
        <taxon>Bacillati</taxon>
        <taxon>Bacillota</taxon>
        <taxon>Bacilli</taxon>
        <taxon>Bacillales</taxon>
        <taxon>Paenibacillaceae</taxon>
        <taxon>Cohnella</taxon>
    </lineage>
</organism>
<evidence type="ECO:0000313" key="3">
    <source>
        <dbReference type="Proteomes" id="UP000564644"/>
    </source>
</evidence>
<comment type="caution">
    <text evidence="2">The sequence shown here is derived from an EMBL/GenBank/DDBJ whole genome shotgun (WGS) entry which is preliminary data.</text>
</comment>
<dbReference type="RefSeq" id="WP_185133436.1">
    <property type="nucleotide sequence ID" value="NZ_JACJVO010000056.1"/>
</dbReference>
<accession>A0A7X0VYW5</accession>
<protein>
    <submittedName>
        <fullName evidence="2">Uncharacterized protein</fullName>
    </submittedName>
</protein>